<organism evidence="4 5">
    <name type="scientific">Fundidesulfovibrio magnetotacticus</name>
    <dbReference type="NCBI Taxonomy" id="2730080"/>
    <lineage>
        <taxon>Bacteria</taxon>
        <taxon>Pseudomonadati</taxon>
        <taxon>Thermodesulfobacteriota</taxon>
        <taxon>Desulfovibrionia</taxon>
        <taxon>Desulfovibrionales</taxon>
        <taxon>Desulfovibrionaceae</taxon>
        <taxon>Fundidesulfovibrio</taxon>
    </lineage>
</organism>
<dbReference type="InterPro" id="IPR035965">
    <property type="entry name" value="PAS-like_dom_sf"/>
</dbReference>
<dbReference type="EC" id="2.7.13.3" evidence="4"/>
<dbReference type="Proteomes" id="UP000494245">
    <property type="component" value="Unassembled WGS sequence"/>
</dbReference>
<reference evidence="4 5" key="2">
    <citation type="submission" date="2020-05" db="EMBL/GenBank/DDBJ databases">
        <title>Draft genome sequence of Desulfovibrio sp. strainFSS-1.</title>
        <authorList>
            <person name="Shimoshige H."/>
            <person name="Kobayashi H."/>
            <person name="Maekawa T."/>
        </authorList>
    </citation>
    <scope>NUCLEOTIDE SEQUENCE [LARGE SCALE GENOMIC DNA]</scope>
    <source>
        <strain evidence="4 5">SIID29052-01</strain>
    </source>
</reference>
<evidence type="ECO:0000259" key="2">
    <source>
        <dbReference type="PROSITE" id="PS50112"/>
    </source>
</evidence>
<dbReference type="GO" id="GO:0004673">
    <property type="term" value="F:protein histidine kinase activity"/>
    <property type="evidence" value="ECO:0007669"/>
    <property type="project" value="UniProtKB-EC"/>
</dbReference>
<dbReference type="Pfam" id="PF13188">
    <property type="entry name" value="PAS_8"/>
    <property type="match status" value="1"/>
</dbReference>
<sequence length="752" mass="84087">MSSDQAILREVLAFLPLWLVLFAALASGAAVFLGLRLRAARMDFAARQRDCRELEQLFTFSLDMLCSLGPDGRFVRLNPAWEHTLGYRQEDLAGRRYDELIHPDDLSAVRRAADRLRGELSVAVFVCRMRRKDGAWRWIEWNAQPRDGVVVAAARDATDRLESLAALRESEERFRSLLDNVEAVSVQGYGPDGTVEYWNKASEVIYGYTRQEALGRNLTDLIIPPAMRDEVRAAVAHMASTGQPIPASELDLVRKDGSTAQVFSSHAVVQTARGNTALFCIDVDLGPLKDAQAALRESEERFRQLVECAGDALYLTDMEGRLVEVNSEAERQTGRPREELLGMSITDLDLGRDDENLAQFTRDIRENRLAVFETRMRHRQGHDFPVEVRVVHMERGGQGYMLGSARDITRRKRAEEVLTEANRTLTAILESVPSEVNVVDVRTREILFMNQAMKEAFGRDHTGEVCHKAFRSCEAPCAKCDMDILVAQDGAASAPRLWEDYNPVSGRWYLNHDRVVRWFDGRLVRVQMSLDVTARKAVEERMAASLKEKEVLLAEVHHRVKNNLQIISSLLSLQAESLEHPQALDVLAESQGRVASMAMIHEQLYSTHDFGRIEAGDYLERLLPRLAQSYRQGRDIRLDTALDTVPLTLDQAIPFGLIVNELATNAFKHGLRDAARGRLRVSLTRRDGEAELTVEDDGAGLPGGFTLDGASTLGLRLVASLADQLRGTVSARGGDGSTVFTLRFPLAEEDGR</sequence>
<dbReference type="SMART" id="SM00086">
    <property type="entry name" value="PAC"/>
    <property type="match status" value="2"/>
</dbReference>
<dbReference type="Pfam" id="PF07568">
    <property type="entry name" value="HisKA_2"/>
    <property type="match status" value="1"/>
</dbReference>
<dbReference type="InterPro" id="IPR003594">
    <property type="entry name" value="HATPase_dom"/>
</dbReference>
<dbReference type="AlphaFoldDB" id="A0A6V8LR01"/>
<dbReference type="NCBIfam" id="TIGR00229">
    <property type="entry name" value="sensory_box"/>
    <property type="match status" value="3"/>
</dbReference>
<dbReference type="InterPro" id="IPR036890">
    <property type="entry name" value="HATPase_C_sf"/>
</dbReference>
<dbReference type="SUPFAM" id="SSF55874">
    <property type="entry name" value="ATPase domain of HSP90 chaperone/DNA topoisomerase II/histidine kinase"/>
    <property type="match status" value="1"/>
</dbReference>
<dbReference type="PROSITE" id="PS50112">
    <property type="entry name" value="PAS"/>
    <property type="match status" value="3"/>
</dbReference>
<reference evidence="4 5" key="1">
    <citation type="submission" date="2020-04" db="EMBL/GenBank/DDBJ databases">
        <authorList>
            <consortium name="Desulfovibrio sp. FSS-1 genome sequencing consortium"/>
            <person name="Shimoshige H."/>
            <person name="Kobayashi H."/>
            <person name="Maekawa T."/>
        </authorList>
    </citation>
    <scope>NUCLEOTIDE SEQUENCE [LARGE SCALE GENOMIC DNA]</scope>
    <source>
        <strain evidence="4 5">SIID29052-01</strain>
    </source>
</reference>
<dbReference type="InterPro" id="IPR001610">
    <property type="entry name" value="PAC"/>
</dbReference>
<dbReference type="Pfam" id="PF13426">
    <property type="entry name" value="PAS_9"/>
    <property type="match status" value="2"/>
</dbReference>
<evidence type="ECO:0000313" key="4">
    <source>
        <dbReference type="EMBL" id="GFK94144.1"/>
    </source>
</evidence>
<dbReference type="PROSITE" id="PS50113">
    <property type="entry name" value="PAC"/>
    <property type="match status" value="1"/>
</dbReference>
<evidence type="ECO:0000259" key="3">
    <source>
        <dbReference type="PROSITE" id="PS50113"/>
    </source>
</evidence>
<dbReference type="PANTHER" id="PTHR43065:SF23">
    <property type="entry name" value="SENSOR HISTIDINE KINASE PDTAS"/>
    <property type="match status" value="1"/>
</dbReference>
<dbReference type="InterPro" id="IPR000700">
    <property type="entry name" value="PAS-assoc_C"/>
</dbReference>
<dbReference type="SMART" id="SM00387">
    <property type="entry name" value="HATPase_c"/>
    <property type="match status" value="1"/>
</dbReference>
<protein>
    <submittedName>
        <fullName evidence="4">Putative sensor histidine kinase pdtaS</fullName>
        <ecNumber evidence="4">2.7.13.3</ecNumber>
    </submittedName>
</protein>
<dbReference type="RefSeq" id="WP_173083939.1">
    <property type="nucleotide sequence ID" value="NZ_BLTE01000008.1"/>
</dbReference>
<dbReference type="Gene3D" id="3.30.565.10">
    <property type="entry name" value="Histidine kinase-like ATPase, C-terminal domain"/>
    <property type="match status" value="1"/>
</dbReference>
<feature type="domain" description="Histidine kinase" evidence="1">
    <location>
        <begin position="555"/>
        <end position="748"/>
    </location>
</feature>
<keyword evidence="5" id="KW-1185">Reference proteome</keyword>
<feature type="domain" description="PAS" evidence="2">
    <location>
        <begin position="71"/>
        <end position="123"/>
    </location>
</feature>
<gene>
    <name evidence="4" type="primary">pdtaS_3</name>
    <name evidence="4" type="ORF">NNJEOMEG_01983</name>
</gene>
<dbReference type="InterPro" id="IPR005467">
    <property type="entry name" value="His_kinase_dom"/>
</dbReference>
<feature type="domain" description="PAS" evidence="2">
    <location>
        <begin position="298"/>
        <end position="368"/>
    </location>
</feature>
<dbReference type="PANTHER" id="PTHR43065">
    <property type="entry name" value="SENSOR HISTIDINE KINASE"/>
    <property type="match status" value="1"/>
</dbReference>
<dbReference type="Gene3D" id="3.30.450.20">
    <property type="entry name" value="PAS domain"/>
    <property type="match status" value="4"/>
</dbReference>
<comment type="caution">
    <text evidence="4">The sequence shown here is derived from an EMBL/GenBank/DDBJ whole genome shotgun (WGS) entry which is preliminary data.</text>
</comment>
<dbReference type="EMBL" id="BLTE01000008">
    <property type="protein sequence ID" value="GFK94144.1"/>
    <property type="molecule type" value="Genomic_DNA"/>
</dbReference>
<keyword evidence="4" id="KW-0418">Kinase</keyword>
<feature type="domain" description="PAC" evidence="3">
    <location>
        <begin position="370"/>
        <end position="420"/>
    </location>
</feature>
<dbReference type="PROSITE" id="PS50109">
    <property type="entry name" value="HIS_KIN"/>
    <property type="match status" value="1"/>
</dbReference>
<dbReference type="SUPFAM" id="SSF55785">
    <property type="entry name" value="PYP-like sensor domain (PAS domain)"/>
    <property type="match status" value="4"/>
</dbReference>
<dbReference type="SMART" id="SM00091">
    <property type="entry name" value="PAS"/>
    <property type="match status" value="4"/>
</dbReference>
<evidence type="ECO:0000259" key="1">
    <source>
        <dbReference type="PROSITE" id="PS50109"/>
    </source>
</evidence>
<accession>A0A6V8LR01</accession>
<dbReference type="InterPro" id="IPR011495">
    <property type="entry name" value="Sig_transdc_His_kin_sub2_dim/P"/>
</dbReference>
<dbReference type="Pfam" id="PF08447">
    <property type="entry name" value="PAS_3"/>
    <property type="match status" value="1"/>
</dbReference>
<dbReference type="Pfam" id="PF02518">
    <property type="entry name" value="HATPase_c"/>
    <property type="match status" value="1"/>
</dbReference>
<keyword evidence="4" id="KW-0808">Transferase</keyword>
<evidence type="ECO:0000313" key="5">
    <source>
        <dbReference type="Proteomes" id="UP000494245"/>
    </source>
</evidence>
<feature type="domain" description="PAS" evidence="2">
    <location>
        <begin position="170"/>
        <end position="242"/>
    </location>
</feature>
<dbReference type="InterPro" id="IPR013655">
    <property type="entry name" value="PAS_fold_3"/>
</dbReference>
<name>A0A6V8LR01_9BACT</name>
<proteinExistence type="predicted"/>
<dbReference type="CDD" id="cd00130">
    <property type="entry name" value="PAS"/>
    <property type="match status" value="3"/>
</dbReference>
<dbReference type="InterPro" id="IPR000014">
    <property type="entry name" value="PAS"/>
</dbReference>